<dbReference type="UniPathway" id="UPA00559"/>
<dbReference type="HAMAP" id="MF_01084">
    <property type="entry name" value="Diphthine_synth"/>
    <property type="match status" value="1"/>
</dbReference>
<keyword evidence="7" id="KW-0808">Transferase</keyword>
<keyword evidence="6" id="KW-0489">Methyltransferase</keyword>
<feature type="region of interest" description="Disordered" evidence="12">
    <location>
        <begin position="201"/>
        <end position="240"/>
    </location>
</feature>
<dbReference type="FunFam" id="3.40.1010.10:FF:000004">
    <property type="entry name" value="Putative diphthine synthase"/>
    <property type="match status" value="1"/>
</dbReference>
<dbReference type="EC" id="2.1.1.314" evidence="4"/>
<sequence length="338" mass="37344">MLYVIGLGLSDEKDITVKGLEAVKRSERVYLEAYTSILMIDKDKLEEFYGREVILATRETVELEADSILANADTVDISFLVVGDPTAATTHTDLLLRAQSKGIACQVIHNASIMTALGSTGLQLYNFGQTLSLPFYTDSWRPGSWYDRLEENLKLGMHTCVLLDIKVREQSEEDMIKGIMRYGPPRFMNPATAIEQILYTENERHPPSKLKPTSTSTTADEPASGSTSRSSSPDPTMPHYPTYPTLLDPARTLIMTLSRLGTPTQLILSGTLAEMSELTEEDFGGPLHSVVIVGGNSDKGKGRLHPLEAEYAGRFAVNGGEEFWRCAKEDYGVERESI</sequence>
<feature type="binding site" evidence="11">
    <location>
        <position position="9"/>
    </location>
    <ligand>
        <name>S-adenosyl-L-methionine</name>
        <dbReference type="ChEBI" id="CHEBI:59789"/>
    </ligand>
</feature>
<comment type="caution">
    <text evidence="14">The sequence shown here is derived from an EMBL/GenBank/DDBJ whole genome shotgun (WGS) entry which is preliminary data.</text>
</comment>
<dbReference type="InterPro" id="IPR014777">
    <property type="entry name" value="4pyrrole_Mease_sub1"/>
</dbReference>
<dbReference type="InterPro" id="IPR000878">
    <property type="entry name" value="4pyrrol_Mease"/>
</dbReference>
<dbReference type="GO" id="GO:0141133">
    <property type="term" value="F:diphthine methyl ester synthase activity"/>
    <property type="evidence" value="ECO:0007669"/>
    <property type="project" value="UniProtKB-EC"/>
</dbReference>
<comment type="catalytic activity">
    <reaction evidence="10">
        <text>2-[(3S)-amino-3-carboxypropyl]-L-histidyl-[translation elongation factor 2] + 4 S-adenosyl-L-methionine = diphthine methyl ester-[translation elongation factor 2] + 4 S-adenosyl-L-homocysteine + 3 H(+)</text>
        <dbReference type="Rhea" id="RHEA:42652"/>
        <dbReference type="Rhea" id="RHEA-COMP:9749"/>
        <dbReference type="Rhea" id="RHEA-COMP:10173"/>
        <dbReference type="ChEBI" id="CHEBI:15378"/>
        <dbReference type="ChEBI" id="CHEBI:57856"/>
        <dbReference type="ChEBI" id="CHEBI:59789"/>
        <dbReference type="ChEBI" id="CHEBI:73995"/>
        <dbReference type="ChEBI" id="CHEBI:79005"/>
        <dbReference type="EC" id="2.1.1.314"/>
    </reaction>
</comment>
<feature type="binding site" evidence="11">
    <location>
        <position position="87"/>
    </location>
    <ligand>
        <name>S-adenosyl-L-methionine</name>
        <dbReference type="ChEBI" id="CHEBI:59789"/>
    </ligand>
</feature>
<feature type="binding site" evidence="11">
    <location>
        <begin position="112"/>
        <end position="113"/>
    </location>
    <ligand>
        <name>S-adenosyl-L-methionine</name>
        <dbReference type="ChEBI" id="CHEBI:59789"/>
    </ligand>
</feature>
<dbReference type="PANTHER" id="PTHR10882">
    <property type="entry name" value="DIPHTHINE SYNTHASE"/>
    <property type="match status" value="1"/>
</dbReference>
<name>A0A8K0NSV0_9TREE</name>
<feature type="binding site" evidence="11">
    <location>
        <position position="163"/>
    </location>
    <ligand>
        <name>S-adenosyl-L-methionine</name>
        <dbReference type="ChEBI" id="CHEBI:59789"/>
    </ligand>
</feature>
<dbReference type="AlphaFoldDB" id="A0A8K0NSV0"/>
<evidence type="ECO:0000313" key="15">
    <source>
        <dbReference type="Proteomes" id="UP000812966"/>
    </source>
</evidence>
<dbReference type="SUPFAM" id="SSF53790">
    <property type="entry name" value="Tetrapyrrole methylase"/>
    <property type="match status" value="2"/>
</dbReference>
<proteinExistence type="inferred from homology"/>
<comment type="similarity">
    <text evidence="3">Belongs to the diphthine synthase family.</text>
</comment>
<feature type="compositionally biased region" description="Low complexity" evidence="12">
    <location>
        <begin position="210"/>
        <end position="232"/>
    </location>
</feature>
<accession>A0A8K0NSV0</accession>
<keyword evidence="15" id="KW-1185">Reference proteome</keyword>
<evidence type="ECO:0000256" key="11">
    <source>
        <dbReference type="PIRSR" id="PIRSR036432-1"/>
    </source>
</evidence>
<dbReference type="CDD" id="cd11647">
    <property type="entry name" value="DHP5_DphB"/>
    <property type="match status" value="1"/>
</dbReference>
<dbReference type="PIRSF" id="PIRSF036432">
    <property type="entry name" value="Diphthine_synth"/>
    <property type="match status" value="1"/>
</dbReference>
<evidence type="ECO:0000256" key="2">
    <source>
        <dbReference type="ARBA" id="ARBA00005156"/>
    </source>
</evidence>
<comment type="pathway">
    <text evidence="2">Protein modification; peptidyl-diphthamide biosynthesis.</text>
</comment>
<dbReference type="InterPro" id="IPR004551">
    <property type="entry name" value="Dphthn_synthase"/>
</dbReference>
<dbReference type="GO" id="GO:0032259">
    <property type="term" value="P:methylation"/>
    <property type="evidence" value="ECO:0007669"/>
    <property type="project" value="UniProtKB-KW"/>
</dbReference>
<feature type="binding site" evidence="11">
    <location>
        <position position="84"/>
    </location>
    <ligand>
        <name>S-adenosyl-L-methionine</name>
        <dbReference type="ChEBI" id="CHEBI:59789"/>
    </ligand>
</feature>
<dbReference type="GO" id="GO:0017183">
    <property type="term" value="P:protein histidyl modification to diphthamide"/>
    <property type="evidence" value="ECO:0007669"/>
    <property type="project" value="UniProtKB-UniPathway"/>
</dbReference>
<gene>
    <name evidence="14" type="ORF">FFLO_01272</name>
</gene>
<feature type="domain" description="Tetrapyrrole methylase" evidence="13">
    <location>
        <begin position="1"/>
        <end position="166"/>
    </location>
</feature>
<dbReference type="InterPro" id="IPR014776">
    <property type="entry name" value="4pyrrole_Mease_sub2"/>
</dbReference>
<dbReference type="Proteomes" id="UP000812966">
    <property type="component" value="Unassembled WGS sequence"/>
</dbReference>
<dbReference type="Pfam" id="PF00590">
    <property type="entry name" value="TP_methylase"/>
    <property type="match status" value="1"/>
</dbReference>
<evidence type="ECO:0000256" key="8">
    <source>
        <dbReference type="ARBA" id="ARBA00022691"/>
    </source>
</evidence>
<comment type="similarity">
    <text evidence="9">In the N-terminal section; belongs to the precorrin methyltransferase family.</text>
</comment>
<evidence type="ECO:0000256" key="10">
    <source>
        <dbReference type="ARBA" id="ARBA00048752"/>
    </source>
</evidence>
<evidence type="ECO:0000256" key="3">
    <source>
        <dbReference type="ARBA" id="ARBA00006729"/>
    </source>
</evidence>
<protein>
    <recommendedName>
        <fullName evidence="4">diphthine methyl ester synthase</fullName>
        <ecNumber evidence="4">2.1.1.314</ecNumber>
    </recommendedName>
</protein>
<organism evidence="14 15">
    <name type="scientific">Filobasidium floriforme</name>
    <dbReference type="NCBI Taxonomy" id="5210"/>
    <lineage>
        <taxon>Eukaryota</taxon>
        <taxon>Fungi</taxon>
        <taxon>Dikarya</taxon>
        <taxon>Basidiomycota</taxon>
        <taxon>Agaricomycotina</taxon>
        <taxon>Tremellomycetes</taxon>
        <taxon>Filobasidiales</taxon>
        <taxon>Filobasidiaceae</taxon>
        <taxon>Filobasidium</taxon>
    </lineage>
</organism>
<evidence type="ECO:0000256" key="9">
    <source>
        <dbReference type="ARBA" id="ARBA00035662"/>
    </source>
</evidence>
<evidence type="ECO:0000256" key="12">
    <source>
        <dbReference type="SAM" id="MobiDB-lite"/>
    </source>
</evidence>
<dbReference type="NCBIfam" id="TIGR00522">
    <property type="entry name" value="dph5"/>
    <property type="match status" value="1"/>
</dbReference>
<comment type="function">
    <text evidence="1">S-adenosyl-L-methionine-dependent methyltransferase that catalyzes four methylations of the modified target histidine residue in translation elongation factor 2 (EF-2), to form an intermediate called diphthine methyl ester. The four successive methylation reactions represent the second step of diphthamide biosynthesis.</text>
</comment>
<evidence type="ECO:0000256" key="6">
    <source>
        <dbReference type="ARBA" id="ARBA00022603"/>
    </source>
</evidence>
<dbReference type="InterPro" id="IPR035996">
    <property type="entry name" value="4pyrrol_Methylase_sf"/>
</dbReference>
<dbReference type="Gene3D" id="3.30.950.10">
    <property type="entry name" value="Methyltransferase, Cobalt-precorrin-4 Transmethylase, Domain 2"/>
    <property type="match status" value="1"/>
</dbReference>
<keyword evidence="8 11" id="KW-0949">S-adenosyl-L-methionine</keyword>
<evidence type="ECO:0000259" key="13">
    <source>
        <dbReference type="Pfam" id="PF00590"/>
    </source>
</evidence>
<evidence type="ECO:0000313" key="14">
    <source>
        <dbReference type="EMBL" id="KAG7567013.1"/>
    </source>
</evidence>
<keyword evidence="5" id="KW-0488">Methylation</keyword>
<dbReference type="Gene3D" id="3.40.1010.10">
    <property type="entry name" value="Cobalt-precorrin-4 Transmethylase, Domain 1"/>
    <property type="match status" value="1"/>
</dbReference>
<dbReference type="PANTHER" id="PTHR10882:SF0">
    <property type="entry name" value="DIPHTHINE METHYL ESTER SYNTHASE"/>
    <property type="match status" value="1"/>
</dbReference>
<evidence type="ECO:0000256" key="5">
    <source>
        <dbReference type="ARBA" id="ARBA00022481"/>
    </source>
</evidence>
<evidence type="ECO:0000256" key="4">
    <source>
        <dbReference type="ARBA" id="ARBA00011927"/>
    </source>
</evidence>
<dbReference type="EMBL" id="JABELV010000017">
    <property type="protein sequence ID" value="KAG7567013.1"/>
    <property type="molecule type" value="Genomic_DNA"/>
</dbReference>
<evidence type="ECO:0000256" key="1">
    <source>
        <dbReference type="ARBA" id="ARBA00004006"/>
    </source>
</evidence>
<evidence type="ECO:0000256" key="7">
    <source>
        <dbReference type="ARBA" id="ARBA00022679"/>
    </source>
</evidence>
<reference evidence="14" key="1">
    <citation type="submission" date="2020-04" db="EMBL/GenBank/DDBJ databases">
        <title>Analysis of mating type loci in Filobasidium floriforme.</title>
        <authorList>
            <person name="Nowrousian M."/>
        </authorList>
    </citation>
    <scope>NUCLEOTIDE SEQUENCE</scope>
    <source>
        <strain evidence="14">CBS 6242</strain>
    </source>
</reference>